<dbReference type="AlphaFoldDB" id="A0A9D2WQ56"/>
<dbReference type="Proteomes" id="UP000798488">
    <property type="component" value="Unassembled WGS sequence"/>
</dbReference>
<evidence type="ECO:0000256" key="1">
    <source>
        <dbReference type="ARBA" id="ARBA00004651"/>
    </source>
</evidence>
<dbReference type="PANTHER" id="PTHR42775">
    <property type="entry name" value="PERMEASE RV2963-RELATED"/>
    <property type="match status" value="1"/>
</dbReference>
<sequence length="219" mass="23322">MSFLIASPLLNPVIIALFLSLLGIKVTAAYAAITFIVAVFIGMLWEKMGLADQYKKVYIQKGAGTAGEMSVLDLTVEPEPDTMKIKFKRAGEAAWSLFRQVFLYLMLGAAIGAFIYGFVPDSLIMKWAGPGNPLAVPAAALIGIPMYIRAETIIPISAVLIGKGMSIGAVIALIIGGAGASIPEVIILASIFRRKLIIAFVVTIVTVAILAGYLFNLIF</sequence>
<name>A0A9D2WQ56_9FIRM</name>
<keyword evidence="3" id="KW-1003">Cell membrane</keyword>
<protein>
    <submittedName>
        <fullName evidence="8">Permease</fullName>
    </submittedName>
</protein>
<dbReference type="EMBL" id="LSRS01000003">
    <property type="protein sequence ID" value="KAF1085053.1"/>
    <property type="molecule type" value="Genomic_DNA"/>
</dbReference>
<evidence type="ECO:0000313" key="9">
    <source>
        <dbReference type="Proteomes" id="UP000798488"/>
    </source>
</evidence>
<feature type="transmembrane region" description="Helical" evidence="7">
    <location>
        <begin position="169"/>
        <end position="191"/>
    </location>
</feature>
<keyword evidence="5 7" id="KW-1133">Transmembrane helix</keyword>
<evidence type="ECO:0000313" key="8">
    <source>
        <dbReference type="EMBL" id="KAF1085053.1"/>
    </source>
</evidence>
<evidence type="ECO:0000256" key="4">
    <source>
        <dbReference type="ARBA" id="ARBA00022692"/>
    </source>
</evidence>
<dbReference type="GO" id="GO:0005886">
    <property type="term" value="C:plasma membrane"/>
    <property type="evidence" value="ECO:0007669"/>
    <property type="project" value="UniProtKB-SubCell"/>
</dbReference>
<keyword evidence="6 7" id="KW-0472">Membrane</keyword>
<feature type="transmembrane region" description="Helical" evidence="7">
    <location>
        <begin position="197"/>
        <end position="218"/>
    </location>
</feature>
<dbReference type="PANTHER" id="PTHR42775:SF2">
    <property type="entry name" value="PERMEASE"/>
    <property type="match status" value="1"/>
</dbReference>
<evidence type="ECO:0000256" key="5">
    <source>
        <dbReference type="ARBA" id="ARBA00022989"/>
    </source>
</evidence>
<gene>
    <name evidence="8" type="ORF">SPSYN_01189</name>
</gene>
<dbReference type="Pfam" id="PF03773">
    <property type="entry name" value="ArsP_1"/>
    <property type="match status" value="1"/>
</dbReference>
<evidence type="ECO:0000256" key="3">
    <source>
        <dbReference type="ARBA" id="ARBA00022475"/>
    </source>
</evidence>
<dbReference type="InterPro" id="IPR053166">
    <property type="entry name" value="UPF0718_permease"/>
</dbReference>
<dbReference type="InterPro" id="IPR005524">
    <property type="entry name" value="DUF318"/>
</dbReference>
<proteinExistence type="inferred from homology"/>
<reference evidence="8" key="1">
    <citation type="submission" date="2016-02" db="EMBL/GenBank/DDBJ databases">
        <title>Draft Genome Sequence of Sporotomaculum syntrophicum Strain FB, a Syntrophic Benzoate Degrader.</title>
        <authorList>
            <person name="Nobu M.K."/>
            <person name="Narihiro T."/>
            <person name="Qiu Y.-L."/>
            <person name="Ohashi A."/>
            <person name="Liu W.-T."/>
            <person name="Yuji S."/>
        </authorList>
    </citation>
    <scope>NUCLEOTIDE SEQUENCE</scope>
    <source>
        <strain evidence="8">FB</strain>
    </source>
</reference>
<keyword evidence="4 7" id="KW-0812">Transmembrane</keyword>
<comment type="subcellular location">
    <subcellularLocation>
        <location evidence="1">Cell membrane</location>
        <topology evidence="1">Multi-pass membrane protein</topology>
    </subcellularLocation>
</comment>
<evidence type="ECO:0000256" key="6">
    <source>
        <dbReference type="ARBA" id="ARBA00023136"/>
    </source>
</evidence>
<accession>A0A9D2WQ56</accession>
<feature type="transmembrane region" description="Helical" evidence="7">
    <location>
        <begin position="12"/>
        <end position="45"/>
    </location>
</feature>
<comment type="caution">
    <text evidence="8">The sequence shown here is derived from an EMBL/GenBank/DDBJ whole genome shotgun (WGS) entry which is preliminary data.</text>
</comment>
<evidence type="ECO:0000256" key="2">
    <source>
        <dbReference type="ARBA" id="ARBA00006386"/>
    </source>
</evidence>
<comment type="similarity">
    <text evidence="2">Belongs to the UPF0718 family.</text>
</comment>
<organism evidence="8 9">
    <name type="scientific">Sporotomaculum syntrophicum</name>
    <dbReference type="NCBI Taxonomy" id="182264"/>
    <lineage>
        <taxon>Bacteria</taxon>
        <taxon>Bacillati</taxon>
        <taxon>Bacillota</taxon>
        <taxon>Clostridia</taxon>
        <taxon>Eubacteriales</taxon>
        <taxon>Desulfallaceae</taxon>
        <taxon>Sporotomaculum</taxon>
    </lineage>
</organism>
<feature type="transmembrane region" description="Helical" evidence="7">
    <location>
        <begin position="101"/>
        <end position="119"/>
    </location>
</feature>
<evidence type="ECO:0000256" key="7">
    <source>
        <dbReference type="SAM" id="Phobius"/>
    </source>
</evidence>
<keyword evidence="9" id="KW-1185">Reference proteome</keyword>